<evidence type="ECO:0000256" key="4">
    <source>
        <dbReference type="ARBA" id="ARBA00023136"/>
    </source>
</evidence>
<name>A0A2G9S4Z4_AQUCT</name>
<keyword evidence="3" id="KW-1133">Transmembrane helix</keyword>
<gene>
    <name evidence="6" type="ORF">AB205_0141510</name>
</gene>
<reference evidence="7" key="1">
    <citation type="journal article" date="2017" name="Nat. Commun.">
        <title>The North American bullfrog draft genome provides insight into hormonal regulation of long noncoding RNA.</title>
        <authorList>
            <person name="Hammond S.A."/>
            <person name="Warren R.L."/>
            <person name="Vandervalk B.P."/>
            <person name="Kucuk E."/>
            <person name="Khan H."/>
            <person name="Gibb E.A."/>
            <person name="Pandoh P."/>
            <person name="Kirk H."/>
            <person name="Zhao Y."/>
            <person name="Jones M."/>
            <person name="Mungall A.J."/>
            <person name="Coope R."/>
            <person name="Pleasance S."/>
            <person name="Moore R.A."/>
            <person name="Holt R.A."/>
            <person name="Round J.M."/>
            <person name="Ohora S."/>
            <person name="Walle B.V."/>
            <person name="Veldhoen N."/>
            <person name="Helbing C.C."/>
            <person name="Birol I."/>
        </authorList>
    </citation>
    <scope>NUCLEOTIDE SEQUENCE [LARGE SCALE GENOMIC DNA]</scope>
</reference>
<feature type="chain" id="PRO_5013769136" evidence="5">
    <location>
        <begin position="21"/>
        <end position="163"/>
    </location>
</feature>
<dbReference type="GO" id="GO:0055064">
    <property type="term" value="P:chloride ion homeostasis"/>
    <property type="evidence" value="ECO:0007669"/>
    <property type="project" value="TreeGrafter"/>
</dbReference>
<dbReference type="GO" id="GO:0016020">
    <property type="term" value="C:membrane"/>
    <property type="evidence" value="ECO:0007669"/>
    <property type="project" value="UniProtKB-SubCell"/>
</dbReference>
<comment type="subcellular location">
    <subcellularLocation>
        <location evidence="1">Membrane</location>
        <topology evidence="1">Multi-pass membrane protein</topology>
    </subcellularLocation>
</comment>
<dbReference type="GO" id="GO:0055075">
    <property type="term" value="P:potassium ion homeostasis"/>
    <property type="evidence" value="ECO:0007669"/>
    <property type="project" value="TreeGrafter"/>
</dbReference>
<evidence type="ECO:0000256" key="2">
    <source>
        <dbReference type="ARBA" id="ARBA00022692"/>
    </source>
</evidence>
<evidence type="ECO:0000256" key="1">
    <source>
        <dbReference type="ARBA" id="ARBA00004141"/>
    </source>
</evidence>
<accession>A0A2G9S4Z4</accession>
<dbReference type="GO" id="GO:0006884">
    <property type="term" value="P:cell volume homeostasis"/>
    <property type="evidence" value="ECO:0007669"/>
    <property type="project" value="TreeGrafter"/>
</dbReference>
<keyword evidence="2" id="KW-0812">Transmembrane</keyword>
<dbReference type="PANTHER" id="PTHR11827">
    <property type="entry name" value="SOLUTE CARRIER FAMILY 12, CATION COTRANSPORTERS"/>
    <property type="match status" value="1"/>
</dbReference>
<keyword evidence="4" id="KW-0472">Membrane</keyword>
<evidence type="ECO:0000256" key="3">
    <source>
        <dbReference type="ARBA" id="ARBA00022989"/>
    </source>
</evidence>
<dbReference type="AlphaFoldDB" id="A0A2G9S4Z4"/>
<dbReference type="InterPro" id="IPR004842">
    <property type="entry name" value="SLC12A_fam"/>
</dbReference>
<dbReference type="OrthoDB" id="2020542at2759"/>
<proteinExistence type="predicted"/>
<evidence type="ECO:0000256" key="5">
    <source>
        <dbReference type="SAM" id="SignalP"/>
    </source>
</evidence>
<evidence type="ECO:0000313" key="6">
    <source>
        <dbReference type="EMBL" id="PIO34523.1"/>
    </source>
</evidence>
<dbReference type="Proteomes" id="UP000228934">
    <property type="component" value="Unassembled WGS sequence"/>
</dbReference>
<dbReference type="PANTHER" id="PTHR11827:SF96">
    <property type="entry name" value="SOLUTE CARRIER FAMILY 12 MEMBER 9"/>
    <property type="match status" value="1"/>
</dbReference>
<keyword evidence="5" id="KW-0732">Signal</keyword>
<dbReference type="GO" id="GO:0015379">
    <property type="term" value="F:potassium:chloride symporter activity"/>
    <property type="evidence" value="ECO:0007669"/>
    <property type="project" value="TreeGrafter"/>
</dbReference>
<feature type="signal peptide" evidence="5">
    <location>
        <begin position="1"/>
        <end position="20"/>
    </location>
</feature>
<dbReference type="EMBL" id="KV928165">
    <property type="protein sequence ID" value="PIO34523.1"/>
    <property type="molecule type" value="Genomic_DNA"/>
</dbReference>
<keyword evidence="7" id="KW-1185">Reference proteome</keyword>
<organism evidence="6 7">
    <name type="scientific">Aquarana catesbeiana</name>
    <name type="common">American bullfrog</name>
    <name type="synonym">Rana catesbeiana</name>
    <dbReference type="NCBI Taxonomy" id="8400"/>
    <lineage>
        <taxon>Eukaryota</taxon>
        <taxon>Metazoa</taxon>
        <taxon>Chordata</taxon>
        <taxon>Craniata</taxon>
        <taxon>Vertebrata</taxon>
        <taxon>Euteleostomi</taxon>
        <taxon>Amphibia</taxon>
        <taxon>Batrachia</taxon>
        <taxon>Anura</taxon>
        <taxon>Neobatrachia</taxon>
        <taxon>Ranoidea</taxon>
        <taxon>Ranidae</taxon>
        <taxon>Aquarana</taxon>
    </lineage>
</organism>
<evidence type="ECO:0000313" key="7">
    <source>
        <dbReference type="Proteomes" id="UP000228934"/>
    </source>
</evidence>
<protein>
    <submittedName>
        <fullName evidence="6">Uncharacterized protein</fullName>
    </submittedName>
</protein>
<sequence length="163" mass="17631">MVVLIVVFISFFAVKEKIVTINITDGNITHVLNGTFTGFKLSTLKDNVYPHYARDYTTGKMMSFATVFAVMFNGCTGIMAGSNMSVCGALLPASSSIQPTCCSWSPILLVILHGAIGSSSNGDPTRHSCHPALLCLLSALSGFTSQRCKRGLPLQIRLYYQEI</sequence>